<dbReference type="EMBL" id="NSKB01000003">
    <property type="protein sequence ID" value="PAU77203.1"/>
    <property type="molecule type" value="Genomic_DNA"/>
</dbReference>
<dbReference type="RefSeq" id="WP_095620376.1">
    <property type="nucleotide sequence ID" value="NZ_NSKB01000003.1"/>
</dbReference>
<protein>
    <recommendedName>
        <fullName evidence="3">DUF1826 domain-containing protein</fullName>
    </recommendedName>
</protein>
<accession>A0A2A2EY36</accession>
<reference evidence="1 2" key="1">
    <citation type="submission" date="2017-08" db="EMBL/GenBank/DDBJ databases">
        <title>Halomonas alkalisoli sp. nov., isolated from saline alkaline soil.</title>
        <authorList>
            <person name="Wang D."/>
            <person name="Zhang G."/>
        </authorList>
    </citation>
    <scope>NUCLEOTIDE SEQUENCE [LARGE SCALE GENOMIC DNA]</scope>
    <source>
        <strain evidence="1 2">WRN001</strain>
    </source>
</reference>
<gene>
    <name evidence="1" type="ORF">CK498_08100</name>
</gene>
<evidence type="ECO:0000313" key="1">
    <source>
        <dbReference type="EMBL" id="PAU77203.1"/>
    </source>
</evidence>
<comment type="caution">
    <text evidence="1">The sequence shown here is derived from an EMBL/GenBank/DDBJ whole genome shotgun (WGS) entry which is preliminary data.</text>
</comment>
<dbReference type="Proteomes" id="UP000217771">
    <property type="component" value="Unassembled WGS sequence"/>
</dbReference>
<name>A0A2A2EY36_9GAMM</name>
<dbReference type="OrthoDB" id="5342505at2"/>
<organism evidence="1 2">
    <name type="scientific">Halomonas salipaludis</name>
    <dbReference type="NCBI Taxonomy" id="2032625"/>
    <lineage>
        <taxon>Bacteria</taxon>
        <taxon>Pseudomonadati</taxon>
        <taxon>Pseudomonadota</taxon>
        <taxon>Gammaproteobacteria</taxon>
        <taxon>Oceanospirillales</taxon>
        <taxon>Halomonadaceae</taxon>
        <taxon>Halomonas</taxon>
    </lineage>
</organism>
<dbReference type="AlphaFoldDB" id="A0A2A2EY36"/>
<proteinExistence type="predicted"/>
<evidence type="ECO:0000313" key="2">
    <source>
        <dbReference type="Proteomes" id="UP000217771"/>
    </source>
</evidence>
<dbReference type="Pfam" id="PF08856">
    <property type="entry name" value="DUF1826"/>
    <property type="match status" value="1"/>
</dbReference>
<keyword evidence="2" id="KW-1185">Reference proteome</keyword>
<sequence length="229" mass="24128">MPVATAPLLDDPFLEASATTPAAGEPHWAFGDDIGVLPRIFDAEITLAVMTRRLDAALQANIAAQLGSERGISWHWRGGVGQALADDLAAHLPAPAEGAALIDDIRIVAEAMAYLFDTDTIGVRLRTLEGAMCPRFHVDNLAVRLVTTYAGPASEWLPESAVERAGLGAPHPGKPEALRDPAAIQQLGVGDLALLKGDGWIGNEGRGLVHRSPQPAPGERRLLLALDPG</sequence>
<dbReference type="InterPro" id="IPR014955">
    <property type="entry name" value="DUF1826"/>
</dbReference>
<evidence type="ECO:0008006" key="3">
    <source>
        <dbReference type="Google" id="ProtNLM"/>
    </source>
</evidence>